<protein>
    <recommendedName>
        <fullName evidence="3">DUF4253 domain-containing protein</fullName>
    </recommendedName>
</protein>
<organism evidence="1 2">
    <name type="scientific">Kineococcus radiotolerans</name>
    <dbReference type="NCBI Taxonomy" id="131568"/>
    <lineage>
        <taxon>Bacteria</taxon>
        <taxon>Bacillati</taxon>
        <taxon>Actinomycetota</taxon>
        <taxon>Actinomycetes</taxon>
        <taxon>Kineosporiales</taxon>
        <taxon>Kineosporiaceae</taxon>
        <taxon>Kineococcus</taxon>
    </lineage>
</organism>
<dbReference type="RefSeq" id="WP_183392406.1">
    <property type="nucleotide sequence ID" value="NZ_JACHVY010000003.1"/>
</dbReference>
<proteinExistence type="predicted"/>
<accession>A0A7W4TPF5</accession>
<evidence type="ECO:0008006" key="3">
    <source>
        <dbReference type="Google" id="ProtNLM"/>
    </source>
</evidence>
<dbReference type="Proteomes" id="UP000533269">
    <property type="component" value="Unassembled WGS sequence"/>
</dbReference>
<sequence length="288" mass="31976">MTSPVAHAYGDGDPRLCARDDLEWVLTHQAVDPARERDAWREVLRAARAGDYAHVVRTAGRVNRAEPPEGNSWPRWAQWVDLRLSELADDPSRVVDLPREDEPWRLREGVLDPAARDVVQRALAATPVPAGDSRRDHVVVETPAPVGLAVRLDRATGDVAQVATARLGVVLERTDRVRVLGVHAADAVEDPRAAGWQERWPSLASALGGWFSQSGLGRYEPQAAQAAMLRQESDERLERVAAEAAELLTLGDEDVRAVVVAFGCCVEPSYLRSWLGWMVWRIGYFDWK</sequence>
<dbReference type="AlphaFoldDB" id="A0A7W4TPF5"/>
<dbReference type="EMBL" id="JACHVY010000003">
    <property type="protein sequence ID" value="MBB2902699.1"/>
    <property type="molecule type" value="Genomic_DNA"/>
</dbReference>
<evidence type="ECO:0000313" key="2">
    <source>
        <dbReference type="Proteomes" id="UP000533269"/>
    </source>
</evidence>
<reference evidence="1 2" key="1">
    <citation type="submission" date="2020-08" db="EMBL/GenBank/DDBJ databases">
        <title>The Agave Microbiome: Exploring the role of microbial communities in plant adaptations to desert environments.</title>
        <authorList>
            <person name="Partida-Martinez L.P."/>
        </authorList>
    </citation>
    <scope>NUCLEOTIDE SEQUENCE [LARGE SCALE GENOMIC DNA]</scope>
    <source>
        <strain evidence="1 2">AS2.23</strain>
    </source>
</reference>
<gene>
    <name evidence="1" type="ORF">FHR75_003530</name>
</gene>
<name>A0A7W4TPF5_KINRA</name>
<reference evidence="1 2" key="2">
    <citation type="submission" date="2020-08" db="EMBL/GenBank/DDBJ databases">
        <authorList>
            <person name="Partida-Martinez L."/>
            <person name="Huntemann M."/>
            <person name="Clum A."/>
            <person name="Wang J."/>
            <person name="Palaniappan K."/>
            <person name="Ritter S."/>
            <person name="Chen I.-M."/>
            <person name="Stamatis D."/>
            <person name="Reddy T."/>
            <person name="O'Malley R."/>
            <person name="Daum C."/>
            <person name="Shapiro N."/>
            <person name="Ivanova N."/>
            <person name="Kyrpides N."/>
            <person name="Woyke T."/>
        </authorList>
    </citation>
    <scope>NUCLEOTIDE SEQUENCE [LARGE SCALE GENOMIC DNA]</scope>
    <source>
        <strain evidence="1 2">AS2.23</strain>
    </source>
</reference>
<evidence type="ECO:0000313" key="1">
    <source>
        <dbReference type="EMBL" id="MBB2902699.1"/>
    </source>
</evidence>
<comment type="caution">
    <text evidence="1">The sequence shown here is derived from an EMBL/GenBank/DDBJ whole genome shotgun (WGS) entry which is preliminary data.</text>
</comment>